<sequence length="218" mass="24661">MRNAHKYPCIGNTWLAFKMHQVVNHLALNYLFLIPKSINHSQIKLIRLINGGGKCSNNANNSSIYALHISPYVPRNNCSIVRYSNKILVEGKNTLIEVEWNRLGVDFVLNYPGLFGYIIKFHSHINRVKLSGRVKVTDSSLSINKISFQEKAKASRNKFCLSIPIVSKTTQQNHEYNQSGCVCFPNVMLGSKSTFPCSSSQNQHLKTNSKLIKNTTYV</sequence>
<dbReference type="Proteomes" id="UP000276133">
    <property type="component" value="Unassembled WGS sequence"/>
</dbReference>
<comment type="caution">
    <text evidence="1">The sequence shown here is derived from an EMBL/GenBank/DDBJ whole genome shotgun (WGS) entry which is preliminary data.</text>
</comment>
<keyword evidence="2" id="KW-1185">Reference proteome</keyword>
<evidence type="ECO:0000313" key="2">
    <source>
        <dbReference type="Proteomes" id="UP000276133"/>
    </source>
</evidence>
<gene>
    <name evidence="1" type="ORF">BpHYR1_013740</name>
</gene>
<accession>A0A3M7PA78</accession>
<protein>
    <submittedName>
        <fullName evidence="1">Uncharacterized protein</fullName>
    </submittedName>
</protein>
<reference evidence="1 2" key="1">
    <citation type="journal article" date="2018" name="Sci. Rep.">
        <title>Genomic signatures of local adaptation to the degree of environmental predictability in rotifers.</title>
        <authorList>
            <person name="Franch-Gras L."/>
            <person name="Hahn C."/>
            <person name="Garcia-Roger E.M."/>
            <person name="Carmona M.J."/>
            <person name="Serra M."/>
            <person name="Gomez A."/>
        </authorList>
    </citation>
    <scope>NUCLEOTIDE SEQUENCE [LARGE SCALE GENOMIC DNA]</scope>
    <source>
        <strain evidence="1">HYR1</strain>
    </source>
</reference>
<organism evidence="1 2">
    <name type="scientific">Brachionus plicatilis</name>
    <name type="common">Marine rotifer</name>
    <name type="synonym">Brachionus muelleri</name>
    <dbReference type="NCBI Taxonomy" id="10195"/>
    <lineage>
        <taxon>Eukaryota</taxon>
        <taxon>Metazoa</taxon>
        <taxon>Spiralia</taxon>
        <taxon>Gnathifera</taxon>
        <taxon>Rotifera</taxon>
        <taxon>Eurotatoria</taxon>
        <taxon>Monogononta</taxon>
        <taxon>Pseudotrocha</taxon>
        <taxon>Ploima</taxon>
        <taxon>Brachionidae</taxon>
        <taxon>Brachionus</taxon>
    </lineage>
</organism>
<proteinExistence type="predicted"/>
<evidence type="ECO:0000313" key="1">
    <source>
        <dbReference type="EMBL" id="RMZ95991.1"/>
    </source>
</evidence>
<dbReference type="AlphaFoldDB" id="A0A3M7PA78"/>
<dbReference type="EMBL" id="REGN01012316">
    <property type="protein sequence ID" value="RMZ95991.1"/>
    <property type="molecule type" value="Genomic_DNA"/>
</dbReference>
<name>A0A3M7PA78_BRAPC</name>